<keyword evidence="2" id="KW-1185">Reference proteome</keyword>
<sequence>MEGIMDAEGVELEVLVGLSSRLCNAIPEDFERELEHGPNKERFIKRLVSALNSNMTPTAHCPGIRRVIVEHAIYMMEFIPVYTSCFKNCRMMEALLMVGCTPSRAEKYRFFSGDAGLMEHSIPLSTLVARAKELMDHE</sequence>
<dbReference type="PANTHER" id="PTHR33115">
    <property type="entry name" value="ARM REPEAT SUPERFAMILY PROTEIN"/>
    <property type="match status" value="1"/>
</dbReference>
<reference evidence="1" key="2">
    <citation type="submission" date="2018-10" db="UniProtKB">
        <authorList>
            <consortium name="EnsemblPlants"/>
        </authorList>
    </citation>
    <scope>IDENTIFICATION</scope>
</reference>
<reference evidence="1" key="1">
    <citation type="submission" date="2018-08" db="EMBL/GenBank/DDBJ databases">
        <authorList>
            <person name="Rossello M."/>
        </authorList>
    </citation>
    <scope>NUCLEOTIDE SEQUENCE [LARGE SCALE GENOMIC DNA]</scope>
    <source>
        <strain evidence="1">cv. Chinese Spring</strain>
    </source>
</reference>
<dbReference type="STRING" id="4565.A0A3B6ATT4"/>
<accession>A0A3B6ATT4</accession>
<organism evidence="1">
    <name type="scientific">Triticum aestivum</name>
    <name type="common">Wheat</name>
    <dbReference type="NCBI Taxonomy" id="4565"/>
    <lineage>
        <taxon>Eukaryota</taxon>
        <taxon>Viridiplantae</taxon>
        <taxon>Streptophyta</taxon>
        <taxon>Embryophyta</taxon>
        <taxon>Tracheophyta</taxon>
        <taxon>Spermatophyta</taxon>
        <taxon>Magnoliopsida</taxon>
        <taxon>Liliopsida</taxon>
        <taxon>Poales</taxon>
        <taxon>Poaceae</taxon>
        <taxon>BOP clade</taxon>
        <taxon>Pooideae</taxon>
        <taxon>Triticodae</taxon>
        <taxon>Triticeae</taxon>
        <taxon>Triticinae</taxon>
        <taxon>Triticum</taxon>
    </lineage>
</organism>
<evidence type="ECO:0000313" key="1">
    <source>
        <dbReference type="EnsemblPlants" id="TraesCS2A02G137600.1.cds1"/>
    </source>
</evidence>
<name>A0A3B6ATT4_WHEAT</name>
<evidence type="ECO:0000313" key="2">
    <source>
        <dbReference type="Proteomes" id="UP000019116"/>
    </source>
</evidence>
<dbReference type="EnsemblPlants" id="TraesCS2A02G137600.1">
    <property type="protein sequence ID" value="TraesCS2A02G137600.1.cds1"/>
    <property type="gene ID" value="TraesCS2A02G137600"/>
</dbReference>
<dbReference type="AlphaFoldDB" id="A0A3B6ATT4"/>
<proteinExistence type="predicted"/>
<dbReference type="OMA" id="KLMGHEQ"/>
<dbReference type="OrthoDB" id="682451at2759"/>
<dbReference type="PaxDb" id="4565-Traes_2AS_E8A031C41.1"/>
<dbReference type="PANTHER" id="PTHR33115:SF73">
    <property type="entry name" value="OS07G0649300 PROTEIN"/>
    <property type="match status" value="1"/>
</dbReference>
<protein>
    <submittedName>
        <fullName evidence="1">Uncharacterized protein</fullName>
    </submittedName>
</protein>
<dbReference type="Gramene" id="TraesCS2A03G0280900.1">
    <property type="protein sequence ID" value="TraesCS2A03G0280900.1.CDS1"/>
    <property type="gene ID" value="TraesCS2A03G0280900"/>
</dbReference>
<dbReference type="Proteomes" id="UP000019116">
    <property type="component" value="Chromosome 2A"/>
</dbReference>
<dbReference type="Gramene" id="TraesCS2A02G137600.1">
    <property type="protein sequence ID" value="TraesCS2A02G137600.1.cds1"/>
    <property type="gene ID" value="TraesCS2A02G137600"/>
</dbReference>